<dbReference type="EC" id="3.4.16.4" evidence="16"/>
<evidence type="ECO:0000256" key="12">
    <source>
        <dbReference type="ARBA" id="ARBA00023136"/>
    </source>
</evidence>
<keyword evidence="15 16" id="KW-0961">Cell wall biogenesis/degradation</keyword>
<dbReference type="SUPFAM" id="SSF56601">
    <property type="entry name" value="beta-lactamase/transpeptidase-like"/>
    <property type="match status" value="1"/>
</dbReference>
<dbReference type="Gene3D" id="3.90.1310.10">
    <property type="entry name" value="Penicillin-binding protein 2a (Domain 2)"/>
    <property type="match status" value="1"/>
</dbReference>
<dbReference type="Gene3D" id="3.30.450.330">
    <property type="match status" value="1"/>
</dbReference>
<keyword evidence="7 16" id="KW-0812">Transmembrane</keyword>
<organism evidence="19 21">
    <name type="scientific">Acidithiobacillus thiooxidans</name>
    <name type="common">Thiobacillus thiooxidans</name>
    <dbReference type="NCBI Taxonomy" id="930"/>
    <lineage>
        <taxon>Bacteria</taxon>
        <taxon>Pseudomonadati</taxon>
        <taxon>Pseudomonadota</taxon>
        <taxon>Acidithiobacillia</taxon>
        <taxon>Acidithiobacillales</taxon>
        <taxon>Acidithiobacillaceae</taxon>
        <taxon>Acidithiobacillus</taxon>
    </lineage>
</organism>
<evidence type="ECO:0000256" key="1">
    <source>
        <dbReference type="ARBA" id="ARBA00004370"/>
    </source>
</evidence>
<keyword evidence="12 16" id="KW-0472">Membrane</keyword>
<dbReference type="GO" id="GO:0008658">
    <property type="term" value="F:penicillin binding"/>
    <property type="evidence" value="ECO:0007669"/>
    <property type="project" value="InterPro"/>
</dbReference>
<dbReference type="InterPro" id="IPR001460">
    <property type="entry name" value="PCN-bd_Tpept"/>
</dbReference>
<dbReference type="GO" id="GO:0009252">
    <property type="term" value="P:peptidoglycan biosynthetic process"/>
    <property type="evidence" value="ECO:0007669"/>
    <property type="project" value="UniProtKB-UniRule"/>
</dbReference>
<comment type="catalytic activity">
    <reaction evidence="16">
        <text>Preferential cleavage: (Ac)2-L-Lys-D-Ala-|-D-Ala. Also transpeptidation of peptidyl-alanyl moieties that are N-acyl substituents of D-alanine.</text>
        <dbReference type="EC" id="3.4.16.4"/>
    </reaction>
</comment>
<feature type="domain" description="Penicillin-binding protein transpeptidase" evidence="17">
    <location>
        <begin position="252"/>
        <end position="550"/>
    </location>
</feature>
<dbReference type="RefSeq" id="WP_024893342.1">
    <property type="nucleotide sequence ID" value="NZ_LWRY01000019.1"/>
</dbReference>
<dbReference type="GO" id="GO:0005886">
    <property type="term" value="C:plasma membrane"/>
    <property type="evidence" value="ECO:0007669"/>
    <property type="project" value="UniProtKB-UniRule"/>
</dbReference>
<sequence>MTRTSAYPAKIPARPLPAWRATAVWATVTLAFAAVMAQAWRAQVEHGPFLRDQGAQRYLRHFPLPVQRGPIVDRDGKPLALSVPVKTLWVDPQVFTHQENQWPLVASTLGISVNELDARVHAGGSHFAFIARQISPERAEKISALHISGLHSLTENRRYYPAGSIAAPLIGFTNVDGKGIEGLELTYNQWLTGKAGEETGLRDNYGHPLSLHGPARSAQPGKVLTLSIDRNLQYVAYTALASAVQRFQARSGAAVLMNARTGEVLAMVSYPAFNPNNRHDYQAGLYNNRAVADTFEPGSVMKPFTIAAALDDNSIQPDSIFNVNTNCFRVARFCIQDDVRHSNLDLAQVLKYSSNIGAAKISLRTPPADLFQMLHQAGFGQGSGLGLPGESPGTLPAWQGWDIARRAAMAYGYGLSVTPLQLAAAYAAIANQGVYVAPTLIRQDTSSVNGIRIMPASTAARLSRWLSGVTSPGGTGFLASIPGYRVAGKTGTSIMANGKGGFHKNQVNTSFVGFAPAQDPRLVMAVVVRAPTQGWRYGGVVAAPVFRVTMAAALQSMGIQPDPSLLKTTAEYPYRTVTEAQQWAEGAGDAAH</sequence>
<dbReference type="EMBL" id="LWRY01000019">
    <property type="protein sequence ID" value="OCX75224.1"/>
    <property type="molecule type" value="Genomic_DNA"/>
</dbReference>
<dbReference type="GO" id="GO:0000917">
    <property type="term" value="P:division septum assembly"/>
    <property type="evidence" value="ECO:0007669"/>
    <property type="project" value="UniProtKB-KW"/>
</dbReference>
<evidence type="ECO:0000256" key="6">
    <source>
        <dbReference type="ARBA" id="ARBA00022670"/>
    </source>
</evidence>
<comment type="similarity">
    <text evidence="16">Belongs to the transpeptidase family. FtsI subfamily.</text>
</comment>
<evidence type="ECO:0000256" key="16">
    <source>
        <dbReference type="HAMAP-Rule" id="MF_02080"/>
    </source>
</evidence>
<evidence type="ECO:0000256" key="7">
    <source>
        <dbReference type="ARBA" id="ARBA00022692"/>
    </source>
</evidence>
<name>A0A1C2I8F7_ACITH</name>
<keyword evidence="10 16" id="KW-0573">Peptidoglycan synthesis</keyword>
<evidence type="ECO:0000256" key="3">
    <source>
        <dbReference type="ARBA" id="ARBA00022519"/>
    </source>
</evidence>
<protein>
    <recommendedName>
        <fullName evidence="16">Peptidoglycan D,D-transpeptidase FtsI</fullName>
        <ecNumber evidence="16">3.4.16.4</ecNumber>
    </recommendedName>
    <alternativeName>
        <fullName evidence="16">Penicillin-binding protein 3</fullName>
        <shortName evidence="16">PBP-3</shortName>
    </alternativeName>
</protein>
<keyword evidence="9 16" id="KW-0133">Cell shape</keyword>
<keyword evidence="5 16" id="KW-0121">Carboxypeptidase</keyword>
<evidence type="ECO:0000256" key="5">
    <source>
        <dbReference type="ARBA" id="ARBA00022645"/>
    </source>
</evidence>
<dbReference type="HAMAP" id="MF_02080">
    <property type="entry name" value="FtsI_transpept"/>
    <property type="match status" value="1"/>
</dbReference>
<dbReference type="Pfam" id="PF03717">
    <property type="entry name" value="PBP_dimer"/>
    <property type="match status" value="1"/>
</dbReference>
<dbReference type="GO" id="GO:0043093">
    <property type="term" value="P:FtsZ-dependent cytokinesis"/>
    <property type="evidence" value="ECO:0007669"/>
    <property type="project" value="UniProtKB-UniRule"/>
</dbReference>
<dbReference type="eggNOG" id="COG0768">
    <property type="taxonomic scope" value="Bacteria"/>
</dbReference>
<dbReference type="AlphaFoldDB" id="A0A1C2I8F7"/>
<evidence type="ECO:0000259" key="18">
    <source>
        <dbReference type="Pfam" id="PF03717"/>
    </source>
</evidence>
<feature type="domain" description="Penicillin-binding protein dimerisation" evidence="18">
    <location>
        <begin position="64"/>
        <end position="209"/>
    </location>
</feature>
<dbReference type="InterPro" id="IPR012338">
    <property type="entry name" value="Beta-lactam/transpept-like"/>
</dbReference>
<dbReference type="GO" id="GO:0008360">
    <property type="term" value="P:regulation of cell shape"/>
    <property type="evidence" value="ECO:0007669"/>
    <property type="project" value="UniProtKB-KW"/>
</dbReference>
<evidence type="ECO:0000256" key="8">
    <source>
        <dbReference type="ARBA" id="ARBA00022801"/>
    </source>
</evidence>
<dbReference type="GO" id="GO:0009002">
    <property type="term" value="F:serine-type D-Ala-D-Ala carboxypeptidase activity"/>
    <property type="evidence" value="ECO:0007669"/>
    <property type="project" value="UniProtKB-UniRule"/>
</dbReference>
<dbReference type="GO" id="GO:0071555">
    <property type="term" value="P:cell wall organization"/>
    <property type="evidence" value="ECO:0007669"/>
    <property type="project" value="UniProtKB-KW"/>
</dbReference>
<evidence type="ECO:0000313" key="19">
    <source>
        <dbReference type="EMBL" id="OCX72269.1"/>
    </source>
</evidence>
<dbReference type="Gene3D" id="3.40.710.10">
    <property type="entry name" value="DD-peptidase/beta-lactamase superfamily"/>
    <property type="match status" value="1"/>
</dbReference>
<evidence type="ECO:0000256" key="2">
    <source>
        <dbReference type="ARBA" id="ARBA00022475"/>
    </source>
</evidence>
<evidence type="ECO:0000256" key="11">
    <source>
        <dbReference type="ARBA" id="ARBA00022989"/>
    </source>
</evidence>
<dbReference type="GO" id="GO:0006508">
    <property type="term" value="P:proteolysis"/>
    <property type="evidence" value="ECO:0007669"/>
    <property type="project" value="UniProtKB-KW"/>
</dbReference>
<dbReference type="SUPFAM" id="SSF56519">
    <property type="entry name" value="Penicillin binding protein dimerisation domain"/>
    <property type="match status" value="1"/>
</dbReference>
<evidence type="ECO:0000256" key="10">
    <source>
        <dbReference type="ARBA" id="ARBA00022984"/>
    </source>
</evidence>
<keyword evidence="13 16" id="KW-0717">Septation</keyword>
<evidence type="ECO:0000259" key="17">
    <source>
        <dbReference type="Pfam" id="PF00905"/>
    </source>
</evidence>
<dbReference type="UniPathway" id="UPA00219"/>
<evidence type="ECO:0000313" key="20">
    <source>
        <dbReference type="EMBL" id="OCX75224.1"/>
    </source>
</evidence>
<dbReference type="InterPro" id="IPR037532">
    <property type="entry name" value="FtsI_transpept"/>
</dbReference>
<comment type="caution">
    <text evidence="19">The sequence shown here is derived from an EMBL/GenBank/DDBJ whole genome shotgun (WGS) entry which is preliminary data.</text>
</comment>
<dbReference type="Pfam" id="PF00905">
    <property type="entry name" value="Transpeptidase"/>
    <property type="match status" value="1"/>
</dbReference>
<keyword evidence="4 16" id="KW-0132">Cell division</keyword>
<evidence type="ECO:0000313" key="21">
    <source>
        <dbReference type="Proteomes" id="UP000094893"/>
    </source>
</evidence>
<keyword evidence="6 16" id="KW-0645">Protease</keyword>
<comment type="function">
    <text evidence="16">Catalyzes cross-linking of the peptidoglycan cell wall at the division septum.</text>
</comment>
<keyword evidence="11 16" id="KW-1133">Transmembrane helix</keyword>
<evidence type="ECO:0000256" key="14">
    <source>
        <dbReference type="ARBA" id="ARBA00023306"/>
    </source>
</evidence>
<evidence type="ECO:0000256" key="4">
    <source>
        <dbReference type="ARBA" id="ARBA00022618"/>
    </source>
</evidence>
<evidence type="ECO:0000313" key="22">
    <source>
        <dbReference type="Proteomes" id="UP000095008"/>
    </source>
</evidence>
<feature type="active site" description="Acyl-ester intermediate" evidence="16">
    <location>
        <position position="299"/>
    </location>
</feature>
<keyword evidence="2 16" id="KW-1003">Cell membrane</keyword>
<dbReference type="Proteomes" id="UP000095008">
    <property type="component" value="Unassembled WGS sequence"/>
</dbReference>
<evidence type="ECO:0000256" key="15">
    <source>
        <dbReference type="ARBA" id="ARBA00023316"/>
    </source>
</evidence>
<proteinExistence type="inferred from homology"/>
<keyword evidence="14 16" id="KW-0131">Cell cycle</keyword>
<dbReference type="GO" id="GO:0008955">
    <property type="term" value="F:peptidoglycan glycosyltransferase activity"/>
    <property type="evidence" value="ECO:0007669"/>
    <property type="project" value="InterPro"/>
</dbReference>
<accession>A0A1C2I8F7</accession>
<keyword evidence="22" id="KW-1185">Reference proteome</keyword>
<evidence type="ECO:0000256" key="13">
    <source>
        <dbReference type="ARBA" id="ARBA00023210"/>
    </source>
</evidence>
<dbReference type="PANTHER" id="PTHR30627">
    <property type="entry name" value="PEPTIDOGLYCAN D,D-TRANSPEPTIDASE"/>
    <property type="match status" value="1"/>
</dbReference>
<gene>
    <name evidence="16" type="primary">ftsI</name>
    <name evidence="20" type="ORF">A6M23_03100</name>
    <name evidence="19" type="ORF">A6P07_10415</name>
</gene>
<dbReference type="PANTHER" id="PTHR30627:SF1">
    <property type="entry name" value="PEPTIDOGLYCAN D,D-TRANSPEPTIDASE FTSI"/>
    <property type="match status" value="1"/>
</dbReference>
<dbReference type="STRING" id="930.GCA_002079865_02478"/>
<dbReference type="InterPro" id="IPR036138">
    <property type="entry name" value="PBP_dimer_sf"/>
</dbReference>
<dbReference type="OrthoDB" id="5287960at2"/>
<dbReference type="InterPro" id="IPR005311">
    <property type="entry name" value="PBP_dimer"/>
</dbReference>
<dbReference type="InterPro" id="IPR050515">
    <property type="entry name" value="Beta-lactam/transpept"/>
</dbReference>
<comment type="pathway">
    <text evidence="16">Cell wall biogenesis; peptidoglycan biosynthesis.</text>
</comment>
<keyword evidence="3 16" id="KW-0997">Cell inner membrane</keyword>
<dbReference type="EMBL" id="LWSA01000147">
    <property type="protein sequence ID" value="OCX72269.1"/>
    <property type="molecule type" value="Genomic_DNA"/>
</dbReference>
<keyword evidence="8 16" id="KW-0378">Hydrolase</keyword>
<evidence type="ECO:0000256" key="9">
    <source>
        <dbReference type="ARBA" id="ARBA00022960"/>
    </source>
</evidence>
<reference evidence="19 21" key="1">
    <citation type="journal article" date="2016" name="Int. J. Mol. Sci.">
        <title>Comparative genomics of the extreme acidophile Acidithiobacillus thiooxidans reveals intraspecific divergence and niche adaptation.</title>
        <authorList>
            <person name="Zhang X."/>
            <person name="Feng X."/>
            <person name="Tao J."/>
            <person name="Ma L."/>
            <person name="Xiao Y."/>
            <person name="Liang Y."/>
            <person name="Liu X."/>
            <person name="Yin H."/>
        </authorList>
    </citation>
    <scope>NUCLEOTIDE SEQUENCE [LARGE SCALE GENOMIC DNA]</scope>
    <source>
        <strain evidence="19 21">A02</strain>
        <strain evidence="20">DXS-W</strain>
    </source>
</reference>
<dbReference type="Proteomes" id="UP000094893">
    <property type="component" value="Unassembled WGS sequence"/>
</dbReference>
<comment type="subcellular location">
    <subcellularLocation>
        <location evidence="1">Membrane</location>
    </subcellularLocation>
</comment>